<gene>
    <name evidence="1" type="ORF">ACFO4N_17730</name>
</gene>
<accession>A0ABV9GTB7</accession>
<protein>
    <submittedName>
        <fullName evidence="1">Uncharacterized protein</fullName>
    </submittedName>
</protein>
<evidence type="ECO:0000313" key="2">
    <source>
        <dbReference type="Proteomes" id="UP001596022"/>
    </source>
</evidence>
<proteinExistence type="predicted"/>
<dbReference type="RefSeq" id="WP_376847648.1">
    <property type="nucleotide sequence ID" value="NZ_JBHSFW010000026.1"/>
</dbReference>
<dbReference type="Proteomes" id="UP001596022">
    <property type="component" value="Unassembled WGS sequence"/>
</dbReference>
<organism evidence="1 2">
    <name type="scientific">Camelliibacillus cellulosilyticus</name>
    <dbReference type="NCBI Taxonomy" id="2174486"/>
    <lineage>
        <taxon>Bacteria</taxon>
        <taxon>Bacillati</taxon>
        <taxon>Bacillota</taxon>
        <taxon>Bacilli</taxon>
        <taxon>Bacillales</taxon>
        <taxon>Sporolactobacillaceae</taxon>
        <taxon>Camelliibacillus</taxon>
    </lineage>
</organism>
<evidence type="ECO:0000313" key="1">
    <source>
        <dbReference type="EMBL" id="MFC4620535.1"/>
    </source>
</evidence>
<dbReference type="EMBL" id="JBHSFW010000026">
    <property type="protein sequence ID" value="MFC4620535.1"/>
    <property type="molecule type" value="Genomic_DNA"/>
</dbReference>
<reference evidence="2" key="1">
    <citation type="journal article" date="2019" name="Int. J. Syst. Evol. Microbiol.">
        <title>The Global Catalogue of Microorganisms (GCM) 10K type strain sequencing project: providing services to taxonomists for standard genome sequencing and annotation.</title>
        <authorList>
            <consortium name="The Broad Institute Genomics Platform"/>
            <consortium name="The Broad Institute Genome Sequencing Center for Infectious Disease"/>
            <person name="Wu L."/>
            <person name="Ma J."/>
        </authorList>
    </citation>
    <scope>NUCLEOTIDE SEQUENCE [LARGE SCALE GENOMIC DNA]</scope>
    <source>
        <strain evidence="2">CGMCC 1.16306</strain>
    </source>
</reference>
<sequence>MDKLITLKEQYKVILDYLNQYGDRTSKPLIDQINNILSTIDNQSFETIEKKMSMLRQMNDALYPPRNGLDEFFVWDDDFNRRKQLNTPLNNAKNLTWSILNRC</sequence>
<keyword evidence="2" id="KW-1185">Reference proteome</keyword>
<name>A0ABV9GTB7_9BACL</name>
<comment type="caution">
    <text evidence="1">The sequence shown here is derived from an EMBL/GenBank/DDBJ whole genome shotgun (WGS) entry which is preliminary data.</text>
</comment>